<comment type="caution">
    <text evidence="1">The sequence shown here is derived from an EMBL/GenBank/DDBJ whole genome shotgun (WGS) entry which is preliminary data.</text>
</comment>
<accession>A0A1V6N5J4</accession>
<evidence type="ECO:0000313" key="2">
    <source>
        <dbReference type="Proteomes" id="UP000191408"/>
    </source>
</evidence>
<reference evidence="2" key="1">
    <citation type="journal article" date="2017" name="Nat. Microbiol.">
        <title>Global analysis of biosynthetic gene clusters reveals vast potential of secondary metabolite production in Penicillium species.</title>
        <authorList>
            <person name="Nielsen J.C."/>
            <person name="Grijseels S."/>
            <person name="Prigent S."/>
            <person name="Ji B."/>
            <person name="Dainat J."/>
            <person name="Nielsen K.F."/>
            <person name="Frisvad J.C."/>
            <person name="Workman M."/>
            <person name="Nielsen J."/>
        </authorList>
    </citation>
    <scope>NUCLEOTIDE SEQUENCE [LARGE SCALE GENOMIC DNA]</scope>
    <source>
        <strain evidence="2">IBT 4502</strain>
    </source>
</reference>
<keyword evidence="2" id="KW-1185">Reference proteome</keyword>
<evidence type="ECO:0000313" key="1">
    <source>
        <dbReference type="EMBL" id="OQD59990.1"/>
    </source>
</evidence>
<gene>
    <name evidence="1" type="ORF">PENPOL_c034G09633</name>
</gene>
<sequence length="8" mass="1031">MSYILLYE</sequence>
<organism evidence="1 2">
    <name type="scientific">Penicillium polonicum</name>
    <dbReference type="NCBI Taxonomy" id="60169"/>
    <lineage>
        <taxon>Eukaryota</taxon>
        <taxon>Fungi</taxon>
        <taxon>Dikarya</taxon>
        <taxon>Ascomycota</taxon>
        <taxon>Pezizomycotina</taxon>
        <taxon>Eurotiomycetes</taxon>
        <taxon>Eurotiomycetidae</taxon>
        <taxon>Eurotiales</taxon>
        <taxon>Aspergillaceae</taxon>
        <taxon>Penicillium</taxon>
    </lineage>
</organism>
<dbReference type="Proteomes" id="UP000191408">
    <property type="component" value="Unassembled WGS sequence"/>
</dbReference>
<proteinExistence type="predicted"/>
<dbReference type="EMBL" id="MDYM01000034">
    <property type="protein sequence ID" value="OQD59990.1"/>
    <property type="molecule type" value="Genomic_DNA"/>
</dbReference>
<protein>
    <submittedName>
        <fullName evidence="1">Uncharacterized protein</fullName>
    </submittedName>
</protein>
<name>A0A1V6N5J4_PENPO</name>